<dbReference type="PROSITE" id="PS51352">
    <property type="entry name" value="THIOREDOXIN_2"/>
    <property type="match status" value="1"/>
</dbReference>
<dbReference type="InterPro" id="IPR013766">
    <property type="entry name" value="Thioredoxin_domain"/>
</dbReference>
<dbReference type="PANTHER" id="PTHR46135:SF3">
    <property type="entry name" value="NME_NM23 FAMILY MEMBER 8"/>
    <property type="match status" value="1"/>
</dbReference>
<proteinExistence type="predicted"/>
<dbReference type="Gene3D" id="3.40.30.10">
    <property type="entry name" value="Glutaredoxin"/>
    <property type="match status" value="1"/>
</dbReference>
<evidence type="ECO:0000313" key="2">
    <source>
        <dbReference type="EMBL" id="CDI81123.1"/>
    </source>
</evidence>
<reference evidence="2" key="2">
    <citation type="submission" date="2013-10" db="EMBL/GenBank/DDBJ databases">
        <authorList>
            <person name="Aslett M."/>
        </authorList>
    </citation>
    <scope>NUCLEOTIDE SEQUENCE [LARGE SCALE GENOMIC DNA]</scope>
    <source>
        <strain evidence="2">Houghton</strain>
    </source>
</reference>
<dbReference type="AlphaFoldDB" id="U6GPD3"/>
<dbReference type="Pfam" id="PF00085">
    <property type="entry name" value="Thioredoxin"/>
    <property type="match status" value="1"/>
</dbReference>
<dbReference type="PANTHER" id="PTHR46135">
    <property type="entry name" value="NME/NM23 FAMILY MEMBER 8"/>
    <property type="match status" value="1"/>
</dbReference>
<dbReference type="EMBL" id="HG671503">
    <property type="protein sequence ID" value="CDI81123.1"/>
    <property type="molecule type" value="Genomic_DNA"/>
</dbReference>
<reference evidence="2" key="1">
    <citation type="submission" date="2013-10" db="EMBL/GenBank/DDBJ databases">
        <title>Genomic analysis of the causative agents of coccidiosis in chickens.</title>
        <authorList>
            <person name="Reid A.J."/>
            <person name="Blake D."/>
            <person name="Billington K."/>
            <person name="Browne H."/>
            <person name="Dunn M."/>
            <person name="Hung S."/>
            <person name="Kawahara F."/>
            <person name="Miranda-Saavedra D."/>
            <person name="Mourier T."/>
            <person name="Nagra H."/>
            <person name="Otto T.D."/>
            <person name="Rawlings N."/>
            <person name="Sanchez A."/>
            <person name="Sanders M."/>
            <person name="Subramaniam C."/>
            <person name="Tay Y."/>
            <person name="Dear P."/>
            <person name="Doerig C."/>
            <person name="Gruber A."/>
            <person name="Parkinson J."/>
            <person name="Shirley M."/>
            <person name="Wan K.L."/>
            <person name="Berriman M."/>
            <person name="Tomley F."/>
            <person name="Pain A."/>
        </authorList>
    </citation>
    <scope>NUCLEOTIDE SEQUENCE [LARGE SCALE GENOMIC DNA]</scope>
    <source>
        <strain evidence="2">Houghton</strain>
    </source>
</reference>
<dbReference type="Proteomes" id="UP000018050">
    <property type="component" value="Unassembled WGS sequence"/>
</dbReference>
<name>U6GPD3_EIMAC</name>
<protein>
    <recommendedName>
        <fullName evidence="1">Thioredoxin domain-containing protein</fullName>
    </recommendedName>
</protein>
<dbReference type="OrthoDB" id="10263751at2759"/>
<dbReference type="RefSeq" id="XP_013249066.1">
    <property type="nucleotide sequence ID" value="XM_013393612.1"/>
</dbReference>
<evidence type="ECO:0000313" key="3">
    <source>
        <dbReference type="Proteomes" id="UP000018050"/>
    </source>
</evidence>
<accession>U6GPD3</accession>
<dbReference type="InterPro" id="IPR036249">
    <property type="entry name" value="Thioredoxin-like_sf"/>
</dbReference>
<feature type="domain" description="Thioredoxin" evidence="1">
    <location>
        <begin position="1"/>
        <end position="115"/>
    </location>
</feature>
<dbReference type="GeneID" id="25273981"/>
<dbReference type="InterPro" id="IPR017937">
    <property type="entry name" value="Thioredoxin_CS"/>
</dbReference>
<gene>
    <name evidence="2" type="ORF">EAH_00059110</name>
</gene>
<keyword evidence="3" id="KW-1185">Reference proteome</keyword>
<dbReference type="InterPro" id="IPR051766">
    <property type="entry name" value="TXND_domain-containing"/>
</dbReference>
<sequence>MATKFQRIQITDENHFKSVVKASDDPRLFIVDVYSAWCGPCNAVVPTLKSLALTLENFVDRCCCVAADAALVPELASLGGSSTPKFLLYKDGVVVEQITGANAPLLKQKIEELAPPLEPGGLTAFS</sequence>
<dbReference type="VEuPathDB" id="ToxoDB:EAH_00059110"/>
<dbReference type="PROSITE" id="PS00194">
    <property type="entry name" value="THIOREDOXIN_1"/>
    <property type="match status" value="1"/>
</dbReference>
<evidence type="ECO:0000259" key="1">
    <source>
        <dbReference type="PROSITE" id="PS51352"/>
    </source>
</evidence>
<dbReference type="SUPFAM" id="SSF52833">
    <property type="entry name" value="Thioredoxin-like"/>
    <property type="match status" value="1"/>
</dbReference>
<organism evidence="2 3">
    <name type="scientific">Eimeria acervulina</name>
    <name type="common">Coccidian parasite</name>
    <dbReference type="NCBI Taxonomy" id="5801"/>
    <lineage>
        <taxon>Eukaryota</taxon>
        <taxon>Sar</taxon>
        <taxon>Alveolata</taxon>
        <taxon>Apicomplexa</taxon>
        <taxon>Conoidasida</taxon>
        <taxon>Coccidia</taxon>
        <taxon>Eucoccidiorida</taxon>
        <taxon>Eimeriorina</taxon>
        <taxon>Eimeriidae</taxon>
        <taxon>Eimeria</taxon>
    </lineage>
</organism>
<dbReference type="OMA" id="CKIMEPT"/>